<evidence type="ECO:0000313" key="4">
    <source>
        <dbReference type="Proteomes" id="UP000463051"/>
    </source>
</evidence>
<dbReference type="PANTHER" id="PTHR22916:SF3">
    <property type="entry name" value="UDP-GLCNAC:BETAGAL BETA-1,3-N-ACETYLGLUCOSAMINYLTRANSFERASE-LIKE PROTEIN 1"/>
    <property type="match status" value="1"/>
</dbReference>
<name>A0A7X2L429_9BACL</name>
<dbReference type="RefSeq" id="WP_154122124.1">
    <property type="nucleotide sequence ID" value="NZ_WJXB01000015.1"/>
</dbReference>
<proteinExistence type="inferred from homology"/>
<dbReference type="InterPro" id="IPR001173">
    <property type="entry name" value="Glyco_trans_2-like"/>
</dbReference>
<dbReference type="GO" id="GO:0016758">
    <property type="term" value="F:hexosyltransferase activity"/>
    <property type="evidence" value="ECO:0007669"/>
    <property type="project" value="UniProtKB-ARBA"/>
</dbReference>
<accession>A0A7X2L429</accession>
<dbReference type="SUPFAM" id="SSF53448">
    <property type="entry name" value="Nucleotide-diphospho-sugar transferases"/>
    <property type="match status" value="1"/>
</dbReference>
<keyword evidence="4" id="KW-1185">Reference proteome</keyword>
<dbReference type="InterPro" id="IPR029044">
    <property type="entry name" value="Nucleotide-diphossugar_trans"/>
</dbReference>
<evidence type="ECO:0000313" key="3">
    <source>
        <dbReference type="EMBL" id="MRN56617.1"/>
    </source>
</evidence>
<dbReference type="Proteomes" id="UP000463051">
    <property type="component" value="Unassembled WGS sequence"/>
</dbReference>
<dbReference type="CDD" id="cd00761">
    <property type="entry name" value="Glyco_tranf_GTA_type"/>
    <property type="match status" value="1"/>
</dbReference>
<protein>
    <submittedName>
        <fullName evidence="3">Glycosyltransferase</fullName>
    </submittedName>
</protein>
<reference evidence="3 4" key="1">
    <citation type="submission" date="2019-11" db="EMBL/GenBank/DDBJ databases">
        <title>Paenibacillus monticola sp. nov., a novel PGPR strain isolated from mountain sample in China.</title>
        <authorList>
            <person name="Zhao Q."/>
            <person name="Li H.-P."/>
            <person name="Zhang J.-L."/>
        </authorList>
    </citation>
    <scope>NUCLEOTIDE SEQUENCE [LARGE SCALE GENOMIC DNA]</scope>
    <source>
        <strain evidence="3 4">LC-T2</strain>
    </source>
</reference>
<organism evidence="3 4">
    <name type="scientific">Paenibacillus monticola</name>
    <dbReference type="NCBI Taxonomy" id="2666075"/>
    <lineage>
        <taxon>Bacteria</taxon>
        <taxon>Bacillati</taxon>
        <taxon>Bacillota</taxon>
        <taxon>Bacilli</taxon>
        <taxon>Bacillales</taxon>
        <taxon>Paenibacillaceae</taxon>
        <taxon>Paenibacillus</taxon>
    </lineage>
</organism>
<keyword evidence="3" id="KW-0808">Transferase</keyword>
<sequence>MSLSIVVPVYNIENYVKPMLDSLLNQNEKLFEIVIVDDGSTDQTYNLVAEFISQHPSLRCRIIRTDNYGVSAARNNGLAESTGTYVMFLDGDDYIADHLVQTIYPYLKKQEPDIICWGYSLVREDNSTIVSFTSPPNEMSGIAALEHIFVNKSLRIWTGSIAYKRTFLLENEIKYTERCVNGEDQEFIYKTLSRAEKVITLAEVLSFYLQRTASITNSYNVQKFDVVAAFKRVDQYFKAHSHGELETFSNLLLNRELTENYFFNLKTCLYGTEGISIRTLLQDIEQKYPGLNGEIQLIMKRYSGDDKQLSIHIKAFLLSPLLYHRLINMDRSLLYLKRRIKTAITVQKKHA</sequence>
<dbReference type="Pfam" id="PF00535">
    <property type="entry name" value="Glycos_transf_2"/>
    <property type="match status" value="1"/>
</dbReference>
<dbReference type="AlphaFoldDB" id="A0A7X2L429"/>
<dbReference type="PANTHER" id="PTHR22916">
    <property type="entry name" value="GLYCOSYLTRANSFERASE"/>
    <property type="match status" value="1"/>
</dbReference>
<dbReference type="Gene3D" id="3.90.550.10">
    <property type="entry name" value="Spore Coat Polysaccharide Biosynthesis Protein SpsA, Chain A"/>
    <property type="match status" value="1"/>
</dbReference>
<comment type="caution">
    <text evidence="3">The sequence shown here is derived from an EMBL/GenBank/DDBJ whole genome shotgun (WGS) entry which is preliminary data.</text>
</comment>
<dbReference type="EMBL" id="WJXB01000015">
    <property type="protein sequence ID" value="MRN56617.1"/>
    <property type="molecule type" value="Genomic_DNA"/>
</dbReference>
<comment type="similarity">
    <text evidence="1">Belongs to the glycosyltransferase 2 family.</text>
</comment>
<gene>
    <name evidence="3" type="ORF">GJB61_27005</name>
</gene>
<evidence type="ECO:0000259" key="2">
    <source>
        <dbReference type="Pfam" id="PF00535"/>
    </source>
</evidence>
<evidence type="ECO:0000256" key="1">
    <source>
        <dbReference type="ARBA" id="ARBA00006739"/>
    </source>
</evidence>
<feature type="domain" description="Glycosyltransferase 2-like" evidence="2">
    <location>
        <begin position="4"/>
        <end position="126"/>
    </location>
</feature>